<evidence type="ECO:0000313" key="9">
    <source>
        <dbReference type="Proteomes" id="UP000623608"/>
    </source>
</evidence>
<dbReference type="CDD" id="cd06171">
    <property type="entry name" value="Sigma70_r4"/>
    <property type="match status" value="1"/>
</dbReference>
<evidence type="ECO:0000256" key="1">
    <source>
        <dbReference type="ARBA" id="ARBA00010641"/>
    </source>
</evidence>
<dbReference type="SUPFAM" id="SSF88946">
    <property type="entry name" value="Sigma2 domain of RNA polymerase sigma factors"/>
    <property type="match status" value="1"/>
</dbReference>
<dbReference type="Gene3D" id="3.10.450.50">
    <property type="match status" value="1"/>
</dbReference>
<reference evidence="8" key="1">
    <citation type="submission" date="2021-01" db="EMBL/GenBank/DDBJ databases">
        <title>Whole genome shotgun sequence of Actinoplanes tereljensis NBRC 105297.</title>
        <authorList>
            <person name="Komaki H."/>
            <person name="Tamura T."/>
        </authorList>
    </citation>
    <scope>NUCLEOTIDE SEQUENCE</scope>
    <source>
        <strain evidence="8">NBRC 105297</strain>
    </source>
</reference>
<dbReference type="Gene3D" id="1.10.1740.10">
    <property type="match status" value="1"/>
</dbReference>
<evidence type="ECO:0000256" key="4">
    <source>
        <dbReference type="ARBA" id="ARBA00023082"/>
    </source>
</evidence>
<dbReference type="Pfam" id="PF08281">
    <property type="entry name" value="Sigma70_r4_2"/>
    <property type="match status" value="1"/>
</dbReference>
<dbReference type="PANTHER" id="PTHR30173:SF36">
    <property type="entry name" value="ECF RNA POLYMERASE SIGMA FACTOR SIGJ"/>
    <property type="match status" value="1"/>
</dbReference>
<dbReference type="InterPro" id="IPR013249">
    <property type="entry name" value="RNA_pol_sigma70_r4_t2"/>
</dbReference>
<evidence type="ECO:0000256" key="2">
    <source>
        <dbReference type="ARBA" id="ARBA00011344"/>
    </source>
</evidence>
<sequence length="263" mass="29520">MLFGLAYRMLGSLHDAEDVLQEAYLRWAGADRSNVEQPRRYLTRVVARLAVDNLRARQARRESYFGEWLPEPAPAEAVDTTDLSYAVLHLMEQLTPPQRAVYVLHTAFDLPYEEIAEIIGRTEADCRQLHHRAREALTKSPRFTPAKEEHERLLNGFVAAARDGDLATLRSLLHADVVSWSDGGGRVRTAINPIYTPAKVARFFGSIYARTPEFSLKRMTLNGEPALLVSYPASRHLLLIDAADGLIRGIYVVANPDKILTVT</sequence>
<protein>
    <submittedName>
        <fullName evidence="8">RNA polymerase sigma24 factor</fullName>
    </submittedName>
</protein>
<dbReference type="GO" id="GO:0003677">
    <property type="term" value="F:DNA binding"/>
    <property type="evidence" value="ECO:0007669"/>
    <property type="project" value="InterPro"/>
</dbReference>
<dbReference type="NCBIfam" id="NF007214">
    <property type="entry name" value="PRK09636.1"/>
    <property type="match status" value="1"/>
</dbReference>
<accession>A0A919U089</accession>
<dbReference type="SUPFAM" id="SSF54427">
    <property type="entry name" value="NTF2-like"/>
    <property type="match status" value="1"/>
</dbReference>
<dbReference type="GO" id="GO:0016987">
    <property type="term" value="F:sigma factor activity"/>
    <property type="evidence" value="ECO:0007669"/>
    <property type="project" value="UniProtKB-KW"/>
</dbReference>
<gene>
    <name evidence="8" type="ORF">Ate02nite_93770</name>
</gene>
<dbReference type="EMBL" id="BOMY01000062">
    <property type="protein sequence ID" value="GIF26647.1"/>
    <property type="molecule type" value="Genomic_DNA"/>
</dbReference>
<comment type="similarity">
    <text evidence="1">Belongs to the sigma-70 factor family. ECF subfamily.</text>
</comment>
<dbReference type="InterPro" id="IPR052704">
    <property type="entry name" value="ECF_Sigma-70_Domain"/>
</dbReference>
<feature type="domain" description="RNA polymerase sigma factor 70 region 4 type 2" evidence="7">
    <location>
        <begin position="86"/>
        <end position="137"/>
    </location>
</feature>
<dbReference type="InterPro" id="IPR014284">
    <property type="entry name" value="RNA_pol_sigma-70_dom"/>
</dbReference>
<dbReference type="SUPFAM" id="SSF88659">
    <property type="entry name" value="Sigma3 and sigma4 domains of RNA polymerase sigma factors"/>
    <property type="match status" value="1"/>
</dbReference>
<dbReference type="InterPro" id="IPR036388">
    <property type="entry name" value="WH-like_DNA-bd_sf"/>
</dbReference>
<feature type="domain" description="RNA polymerase sigma-70 region 2" evidence="6">
    <location>
        <begin position="2"/>
        <end position="58"/>
    </location>
</feature>
<dbReference type="AlphaFoldDB" id="A0A919U089"/>
<evidence type="ECO:0000259" key="7">
    <source>
        <dbReference type="Pfam" id="PF08281"/>
    </source>
</evidence>
<evidence type="ECO:0000256" key="5">
    <source>
        <dbReference type="ARBA" id="ARBA00023163"/>
    </source>
</evidence>
<evidence type="ECO:0000259" key="6">
    <source>
        <dbReference type="Pfam" id="PF04542"/>
    </source>
</evidence>
<keyword evidence="3" id="KW-0805">Transcription regulation</keyword>
<evidence type="ECO:0000256" key="3">
    <source>
        <dbReference type="ARBA" id="ARBA00023015"/>
    </source>
</evidence>
<dbReference type="InterPro" id="IPR032710">
    <property type="entry name" value="NTF2-like_dom_sf"/>
</dbReference>
<dbReference type="Gene3D" id="1.10.10.10">
    <property type="entry name" value="Winged helix-like DNA-binding domain superfamily/Winged helix DNA-binding domain"/>
    <property type="match status" value="1"/>
</dbReference>
<dbReference type="PANTHER" id="PTHR30173">
    <property type="entry name" value="SIGMA 19 FACTOR"/>
    <property type="match status" value="1"/>
</dbReference>
<evidence type="ECO:0000313" key="8">
    <source>
        <dbReference type="EMBL" id="GIF26647.1"/>
    </source>
</evidence>
<dbReference type="NCBIfam" id="TIGR02937">
    <property type="entry name" value="sigma70-ECF"/>
    <property type="match status" value="1"/>
</dbReference>
<proteinExistence type="inferred from homology"/>
<comment type="subunit">
    <text evidence="2">Interacts transiently with the RNA polymerase catalytic core formed by RpoA, RpoB, RpoC and RpoZ (2 alpha, 1 beta, 1 beta' and 1 omega subunit) to form the RNA polymerase holoenzyme that can initiate transcription.</text>
</comment>
<keyword evidence="4" id="KW-0731">Sigma factor</keyword>
<dbReference type="Pfam" id="PF04542">
    <property type="entry name" value="Sigma70_r2"/>
    <property type="match status" value="1"/>
</dbReference>
<dbReference type="InterPro" id="IPR007627">
    <property type="entry name" value="RNA_pol_sigma70_r2"/>
</dbReference>
<keyword evidence="5" id="KW-0804">Transcription</keyword>
<dbReference type="Proteomes" id="UP000623608">
    <property type="component" value="Unassembled WGS sequence"/>
</dbReference>
<keyword evidence="9" id="KW-1185">Reference proteome</keyword>
<dbReference type="InterPro" id="IPR013325">
    <property type="entry name" value="RNA_pol_sigma_r2"/>
</dbReference>
<organism evidence="8 9">
    <name type="scientific">Paractinoplanes tereljensis</name>
    <dbReference type="NCBI Taxonomy" id="571912"/>
    <lineage>
        <taxon>Bacteria</taxon>
        <taxon>Bacillati</taxon>
        <taxon>Actinomycetota</taxon>
        <taxon>Actinomycetes</taxon>
        <taxon>Micromonosporales</taxon>
        <taxon>Micromonosporaceae</taxon>
        <taxon>Paractinoplanes</taxon>
    </lineage>
</organism>
<dbReference type="GO" id="GO:0006352">
    <property type="term" value="P:DNA-templated transcription initiation"/>
    <property type="evidence" value="ECO:0007669"/>
    <property type="project" value="InterPro"/>
</dbReference>
<name>A0A919U089_9ACTN</name>
<comment type="caution">
    <text evidence="8">The sequence shown here is derived from an EMBL/GenBank/DDBJ whole genome shotgun (WGS) entry which is preliminary data.</text>
</comment>
<dbReference type="InterPro" id="IPR013324">
    <property type="entry name" value="RNA_pol_sigma_r3/r4-like"/>
</dbReference>